<organism evidence="3 4">
    <name type="scientific">Clupea harengus</name>
    <name type="common">Atlantic herring</name>
    <dbReference type="NCBI Taxonomy" id="7950"/>
    <lineage>
        <taxon>Eukaryota</taxon>
        <taxon>Metazoa</taxon>
        <taxon>Chordata</taxon>
        <taxon>Craniata</taxon>
        <taxon>Vertebrata</taxon>
        <taxon>Euteleostomi</taxon>
        <taxon>Actinopterygii</taxon>
        <taxon>Neopterygii</taxon>
        <taxon>Teleostei</taxon>
        <taxon>Clupei</taxon>
        <taxon>Clupeiformes</taxon>
        <taxon>Clupeoidei</taxon>
        <taxon>Clupeidae</taxon>
        <taxon>Clupea</taxon>
    </lineage>
</organism>
<dbReference type="GO" id="GO:0005085">
    <property type="term" value="F:guanyl-nucleotide exchange factor activity"/>
    <property type="evidence" value="ECO:0007669"/>
    <property type="project" value="InterPro"/>
</dbReference>
<dbReference type="PROSITE" id="PS50010">
    <property type="entry name" value="DH_2"/>
    <property type="match status" value="1"/>
</dbReference>
<dbReference type="GO" id="GO:0005886">
    <property type="term" value="C:plasma membrane"/>
    <property type="evidence" value="ECO:0007669"/>
    <property type="project" value="TreeGrafter"/>
</dbReference>
<feature type="compositionally biased region" description="Basic and acidic residues" evidence="1">
    <location>
        <begin position="713"/>
        <end position="730"/>
    </location>
</feature>
<dbReference type="OrthoDB" id="660555at2759"/>
<name>A0A8M1KR97_CLUHA</name>
<protein>
    <submittedName>
        <fullName evidence="4">Pleckstrin homology domain-containing family G member 6-like</fullName>
    </submittedName>
</protein>
<evidence type="ECO:0000313" key="4">
    <source>
        <dbReference type="RefSeq" id="XP_042565145.1"/>
    </source>
</evidence>
<accession>A0A8M1KR97</accession>
<dbReference type="PANTHER" id="PTHR13217">
    <property type="entry name" value="PLECKSTRIN HOMOLOGY DOMAIN-CONTAINING FAMILY G MEMBER 7"/>
    <property type="match status" value="1"/>
</dbReference>
<dbReference type="GO" id="GO:0030139">
    <property type="term" value="C:endocytic vesicle"/>
    <property type="evidence" value="ECO:0007669"/>
    <property type="project" value="TreeGrafter"/>
</dbReference>
<dbReference type="PANTHER" id="PTHR13217:SF10">
    <property type="entry name" value="PLECKSTRIN HOMOLOGY DOMAIN-CONTAINING FAMILY G MEMBER 6 ISOFORM X1"/>
    <property type="match status" value="1"/>
</dbReference>
<sequence length="983" mass="111607">MDTVKTSHPSKAPNQNTGNGVLPLEDMTSNNQRMDARPDTSNEGDRDAEVELDGVMPAADVLNDHQVALDKHRSNTVGPQKKHRQKVVDFGTVSKASAVSVKPRTPLIQSLFAQGTSDKTTLTEDRASLEGLKQALESYAVPGDLTWRWEEEKTANTLEDNWTELVHSHWMMSKTQRHQQEALWEFMHTELTYINKISIITDVRFLFERLSTNHIYIKTYKSKTHTLHTSAERVENKLRVTTEKLFSNLSSILAAHQRFWQEVMRPMLQMARQTGRPFDPLMLEPGCLQWVETHPQCSRMRLGDMQAKPHQRITKYPLLLKAILKTTEDPETQDSLKRMLSSINNFVDNIDNHLKQRHEELALFQCAQRIEGFDMMEGMSEEIDKHVREFCQFDLMSPVRGADPEVIRKLLLEDTVKIRGRKDSRAEALLLLFTDVVLVTKGHRRSEKLKVVRPPLSLDRTRCSALKDGYSFVLVDVSDLSCAVSVYAVSTSSPECCSIWVSAIQSAQESLRMLRGSRVSEGPEVVQMDTLESDSMVQQEQSQASHSPALDNIAVSPMESQSEERITPQQLTEEITLVKNTDTVLPGKRCKFSDSRSKSVYANLGQPVRKGQSNPRAGMLTHPGSRKNSEGQLAGLTEIFVPGIQERRVTWSQSRQTASNTPHTLLLSGYAEEAIIPSESAPSTFSVITEYVSVEPDLSQSDNLWVKSTQRSVRSDQSDQSEEKQSRRDSWYSQSGEDESLIELRRFSRKLKSPRLPRRRPISIEPNVPHQTSRRASEDSGRAPRHKNTNSSSNSDSDSSNRRPGKPSHRVLKLSSLNKNRGVFWNVEEQPRLSPELHTFSDPELPKRVPNQKPHKPPMKTQRSLSTPDMMYQGPPHQYPPQKHPRPPPVPSPPPRDFQLKDSPLQSLLERAKERGKEREGVKKGDRRKEKPTATSTPSPLPSDWDRETEGEEVDFTRLQVTRLSHGWREGNVDGSDDERKSR</sequence>
<feature type="compositionally biased region" description="Basic residues" evidence="1">
    <location>
        <begin position="752"/>
        <end position="761"/>
    </location>
</feature>
<feature type="domain" description="DH" evidence="2">
    <location>
        <begin position="178"/>
        <end position="353"/>
    </location>
</feature>
<dbReference type="AlphaFoldDB" id="A0A8M1KR97"/>
<feature type="region of interest" description="Disordered" evidence="1">
    <location>
        <begin position="752"/>
        <end position="815"/>
    </location>
</feature>
<feature type="compositionally biased region" description="Basic and acidic residues" evidence="1">
    <location>
        <begin position="967"/>
        <end position="983"/>
    </location>
</feature>
<dbReference type="InterPro" id="IPR001849">
    <property type="entry name" value="PH_domain"/>
</dbReference>
<feature type="region of interest" description="Disordered" evidence="1">
    <location>
        <begin position="835"/>
        <end position="983"/>
    </location>
</feature>
<dbReference type="SMART" id="SM00233">
    <property type="entry name" value="PH"/>
    <property type="match status" value="1"/>
</dbReference>
<dbReference type="RefSeq" id="XP_042565145.1">
    <property type="nucleotide sequence ID" value="XM_042709211.1"/>
</dbReference>
<feature type="region of interest" description="Disordered" evidence="1">
    <location>
        <begin position="708"/>
        <end position="735"/>
    </location>
</feature>
<dbReference type="GO" id="GO:0043542">
    <property type="term" value="P:endothelial cell migration"/>
    <property type="evidence" value="ECO:0007669"/>
    <property type="project" value="TreeGrafter"/>
</dbReference>
<dbReference type="GeneID" id="116222428"/>
<feature type="compositionally biased region" description="Basic and acidic residues" evidence="1">
    <location>
        <begin position="34"/>
        <end position="46"/>
    </location>
</feature>
<reference evidence="4" key="1">
    <citation type="submission" date="2025-08" db="UniProtKB">
        <authorList>
            <consortium name="RefSeq"/>
        </authorList>
    </citation>
    <scope>IDENTIFICATION</scope>
</reference>
<feature type="compositionally biased region" description="Pro residues" evidence="1">
    <location>
        <begin position="887"/>
        <end position="896"/>
    </location>
</feature>
<dbReference type="SMART" id="SM00325">
    <property type="entry name" value="RhoGEF"/>
    <property type="match status" value="1"/>
</dbReference>
<feature type="region of interest" description="Disordered" evidence="1">
    <location>
        <begin position="606"/>
        <end position="630"/>
    </location>
</feature>
<feature type="region of interest" description="Disordered" evidence="1">
    <location>
        <begin position="1"/>
        <end position="46"/>
    </location>
</feature>
<keyword evidence="3" id="KW-1185">Reference proteome</keyword>
<dbReference type="InterPro" id="IPR040181">
    <property type="entry name" value="PKHG5/7"/>
</dbReference>
<dbReference type="KEGG" id="char:116222428"/>
<feature type="compositionally biased region" description="Basic residues" evidence="1">
    <location>
        <begin position="803"/>
        <end position="812"/>
    </location>
</feature>
<evidence type="ECO:0000259" key="2">
    <source>
        <dbReference type="PROSITE" id="PS50010"/>
    </source>
</evidence>
<dbReference type="Proteomes" id="UP000515152">
    <property type="component" value="Chromosome 11"/>
</dbReference>
<dbReference type="GO" id="GO:0030424">
    <property type="term" value="C:axon"/>
    <property type="evidence" value="ECO:0007669"/>
    <property type="project" value="TreeGrafter"/>
</dbReference>
<dbReference type="GO" id="GO:0007266">
    <property type="term" value="P:Rho protein signal transduction"/>
    <property type="evidence" value="ECO:0007669"/>
    <property type="project" value="TreeGrafter"/>
</dbReference>
<dbReference type="InterPro" id="IPR000219">
    <property type="entry name" value="DH_dom"/>
</dbReference>
<feature type="compositionally biased region" description="Basic and acidic residues" evidence="1">
    <location>
        <begin position="910"/>
        <end position="932"/>
    </location>
</feature>
<proteinExistence type="predicted"/>
<evidence type="ECO:0000313" key="3">
    <source>
        <dbReference type="Proteomes" id="UP000515152"/>
    </source>
</evidence>
<dbReference type="Pfam" id="PF00621">
    <property type="entry name" value="RhoGEF"/>
    <property type="match status" value="1"/>
</dbReference>
<gene>
    <name evidence="4" type="primary">LOC116222428</name>
</gene>
<evidence type="ECO:0000256" key="1">
    <source>
        <dbReference type="SAM" id="MobiDB-lite"/>
    </source>
</evidence>
<feature type="compositionally biased region" description="Polar residues" evidence="1">
    <location>
        <begin position="1"/>
        <end position="19"/>
    </location>
</feature>